<dbReference type="EMBL" id="JAIFRP010000031">
    <property type="protein sequence ID" value="KAK2582339.1"/>
    <property type="molecule type" value="Genomic_DNA"/>
</dbReference>
<evidence type="ECO:0000256" key="11">
    <source>
        <dbReference type="SAM" id="Coils"/>
    </source>
</evidence>
<feature type="region of interest" description="Disordered" evidence="12">
    <location>
        <begin position="2934"/>
        <end position="3046"/>
    </location>
</feature>
<feature type="compositionally biased region" description="Basic and acidic residues" evidence="12">
    <location>
        <begin position="2934"/>
        <end position="2943"/>
    </location>
</feature>
<feature type="region of interest" description="Disordered" evidence="12">
    <location>
        <begin position="883"/>
        <end position="1221"/>
    </location>
</feature>
<keyword evidence="6 10" id="KW-0067">ATP-binding</keyword>
<proteinExistence type="inferred from homology"/>
<dbReference type="InterPro" id="IPR001752">
    <property type="entry name" value="Kinesin_motor_dom"/>
</dbReference>
<dbReference type="Proteomes" id="UP001258017">
    <property type="component" value="Unassembled WGS sequence"/>
</dbReference>
<evidence type="ECO:0000256" key="6">
    <source>
        <dbReference type="ARBA" id="ARBA00022840"/>
    </source>
</evidence>
<keyword evidence="2" id="KW-0963">Cytoplasm</keyword>
<feature type="compositionally biased region" description="Basic and acidic residues" evidence="12">
    <location>
        <begin position="1124"/>
        <end position="1145"/>
    </location>
</feature>
<keyword evidence="3" id="KW-0597">Phosphoprotein</keyword>
<feature type="compositionally biased region" description="Polar residues" evidence="12">
    <location>
        <begin position="729"/>
        <end position="744"/>
    </location>
</feature>
<dbReference type="Gene3D" id="3.40.850.10">
    <property type="entry name" value="Kinesin motor domain"/>
    <property type="match status" value="1"/>
</dbReference>
<dbReference type="InterPro" id="IPR047149">
    <property type="entry name" value="KIF11-like"/>
</dbReference>
<feature type="compositionally biased region" description="Basic and acidic residues" evidence="12">
    <location>
        <begin position="923"/>
        <end position="942"/>
    </location>
</feature>
<evidence type="ECO:0000256" key="9">
    <source>
        <dbReference type="ARBA" id="ARBA00023212"/>
    </source>
</evidence>
<dbReference type="GO" id="GO:0008017">
    <property type="term" value="F:microtubule binding"/>
    <property type="evidence" value="ECO:0007669"/>
    <property type="project" value="InterPro"/>
</dbReference>
<feature type="region of interest" description="Disordered" evidence="12">
    <location>
        <begin position="1366"/>
        <end position="1391"/>
    </location>
</feature>
<feature type="compositionally biased region" description="Basic and acidic residues" evidence="12">
    <location>
        <begin position="620"/>
        <end position="636"/>
    </location>
</feature>
<feature type="binding site" evidence="10">
    <location>
        <begin position="1897"/>
        <end position="1904"/>
    </location>
    <ligand>
        <name>ATP</name>
        <dbReference type="ChEBI" id="CHEBI:30616"/>
    </ligand>
</feature>
<feature type="compositionally biased region" description="Low complexity" evidence="12">
    <location>
        <begin position="22"/>
        <end position="31"/>
    </location>
</feature>
<dbReference type="SMART" id="SM00129">
    <property type="entry name" value="KISc"/>
    <property type="match status" value="1"/>
</dbReference>
<dbReference type="GO" id="GO:0007018">
    <property type="term" value="P:microtubule-based movement"/>
    <property type="evidence" value="ECO:0007669"/>
    <property type="project" value="InterPro"/>
</dbReference>
<feature type="compositionally biased region" description="Basic and acidic residues" evidence="12">
    <location>
        <begin position="232"/>
        <end position="264"/>
    </location>
</feature>
<feature type="coiled-coil region" evidence="11">
    <location>
        <begin position="2453"/>
        <end position="2557"/>
    </location>
</feature>
<dbReference type="PANTHER" id="PTHR47970:SF29">
    <property type="entry name" value="KINESIN FAMILY MEMBER 20B"/>
    <property type="match status" value="1"/>
</dbReference>
<feature type="compositionally biased region" description="Polar residues" evidence="12">
    <location>
        <begin position="153"/>
        <end position="164"/>
    </location>
</feature>
<reference evidence="14" key="2">
    <citation type="journal article" date="2023" name="Commun. Biol.">
        <title>Intrasexual cuticular hydrocarbon dimorphism in a wasp sheds light on hydrocarbon biosynthesis genes in Hymenoptera.</title>
        <authorList>
            <person name="Moris V.C."/>
            <person name="Podsiadlowski L."/>
            <person name="Martin S."/>
            <person name="Oeyen J.P."/>
            <person name="Donath A."/>
            <person name="Petersen M."/>
            <person name="Wilbrandt J."/>
            <person name="Misof B."/>
            <person name="Liedtke D."/>
            <person name="Thamm M."/>
            <person name="Scheiner R."/>
            <person name="Schmitt T."/>
            <person name="Niehuis O."/>
        </authorList>
    </citation>
    <scope>NUCLEOTIDE SEQUENCE</scope>
    <source>
        <strain evidence="14">GBR_01_08_01A</strain>
    </source>
</reference>
<evidence type="ECO:0000256" key="12">
    <source>
        <dbReference type="SAM" id="MobiDB-lite"/>
    </source>
</evidence>
<organism evidence="14 15">
    <name type="scientific">Odynerus spinipes</name>
    <dbReference type="NCBI Taxonomy" id="1348599"/>
    <lineage>
        <taxon>Eukaryota</taxon>
        <taxon>Metazoa</taxon>
        <taxon>Ecdysozoa</taxon>
        <taxon>Arthropoda</taxon>
        <taxon>Hexapoda</taxon>
        <taxon>Insecta</taxon>
        <taxon>Pterygota</taxon>
        <taxon>Neoptera</taxon>
        <taxon>Endopterygota</taxon>
        <taxon>Hymenoptera</taxon>
        <taxon>Apocrita</taxon>
        <taxon>Aculeata</taxon>
        <taxon>Vespoidea</taxon>
        <taxon>Vespidae</taxon>
        <taxon>Eumeninae</taxon>
        <taxon>Odynerus</taxon>
    </lineage>
</organism>
<dbReference type="GO" id="GO:0005634">
    <property type="term" value="C:nucleus"/>
    <property type="evidence" value="ECO:0007669"/>
    <property type="project" value="TreeGrafter"/>
</dbReference>
<feature type="compositionally biased region" description="Polar residues" evidence="12">
    <location>
        <begin position="137"/>
        <end position="146"/>
    </location>
</feature>
<feature type="region of interest" description="Disordered" evidence="12">
    <location>
        <begin position="1561"/>
        <end position="1583"/>
    </location>
</feature>
<feature type="region of interest" description="Disordered" evidence="12">
    <location>
        <begin position="685"/>
        <end position="760"/>
    </location>
</feature>
<keyword evidence="15" id="KW-1185">Reference proteome</keyword>
<dbReference type="GO" id="GO:0005876">
    <property type="term" value="C:spindle microtubule"/>
    <property type="evidence" value="ECO:0007669"/>
    <property type="project" value="TreeGrafter"/>
</dbReference>
<evidence type="ECO:0000256" key="2">
    <source>
        <dbReference type="ARBA" id="ARBA00022490"/>
    </source>
</evidence>
<evidence type="ECO:0000313" key="15">
    <source>
        <dbReference type="Proteomes" id="UP001258017"/>
    </source>
</evidence>
<keyword evidence="5 10" id="KW-0547">Nucleotide-binding</keyword>
<dbReference type="PROSITE" id="PS50067">
    <property type="entry name" value="KINESIN_MOTOR_2"/>
    <property type="match status" value="1"/>
</dbReference>
<evidence type="ECO:0000256" key="1">
    <source>
        <dbReference type="ARBA" id="ARBA00004186"/>
    </source>
</evidence>
<evidence type="ECO:0000256" key="3">
    <source>
        <dbReference type="ARBA" id="ARBA00022553"/>
    </source>
</evidence>
<evidence type="ECO:0000256" key="4">
    <source>
        <dbReference type="ARBA" id="ARBA00022701"/>
    </source>
</evidence>
<feature type="region of interest" description="Disordered" evidence="12">
    <location>
        <begin position="831"/>
        <end position="853"/>
    </location>
</feature>
<dbReference type="GO" id="GO:0051231">
    <property type="term" value="P:spindle elongation"/>
    <property type="evidence" value="ECO:0007669"/>
    <property type="project" value="TreeGrafter"/>
</dbReference>
<gene>
    <name evidence="14" type="ORF">KPH14_004675</name>
</gene>
<dbReference type="GO" id="GO:0072686">
    <property type="term" value="C:mitotic spindle"/>
    <property type="evidence" value="ECO:0007669"/>
    <property type="project" value="TreeGrafter"/>
</dbReference>
<feature type="region of interest" description="Disordered" evidence="12">
    <location>
        <begin position="214"/>
        <end position="264"/>
    </location>
</feature>
<comment type="subcellular location">
    <subcellularLocation>
        <location evidence="1">Cytoplasm</location>
        <location evidence="1">Cytoskeleton</location>
        <location evidence="1">Spindle</location>
    </subcellularLocation>
</comment>
<keyword evidence="7 11" id="KW-0175">Coiled coil</keyword>
<evidence type="ECO:0000256" key="5">
    <source>
        <dbReference type="ARBA" id="ARBA00022741"/>
    </source>
</evidence>
<dbReference type="GO" id="GO:0005524">
    <property type="term" value="F:ATP binding"/>
    <property type="evidence" value="ECO:0007669"/>
    <property type="project" value="UniProtKB-UniRule"/>
</dbReference>
<feature type="region of interest" description="Disordered" evidence="12">
    <location>
        <begin position="1509"/>
        <end position="1542"/>
    </location>
</feature>
<feature type="compositionally biased region" description="Basic and acidic residues" evidence="12">
    <location>
        <begin position="901"/>
        <end position="911"/>
    </location>
</feature>
<protein>
    <recommendedName>
        <fullName evidence="13">Kinesin motor domain-containing protein</fullName>
    </recommendedName>
</protein>
<feature type="region of interest" description="Disordered" evidence="12">
    <location>
        <begin position="1619"/>
        <end position="1638"/>
    </location>
</feature>
<feature type="domain" description="Kinesin motor" evidence="13">
    <location>
        <begin position="1800"/>
        <end position="2211"/>
    </location>
</feature>
<dbReference type="InterPro" id="IPR019821">
    <property type="entry name" value="Kinesin_motor_CS"/>
</dbReference>
<evidence type="ECO:0000256" key="10">
    <source>
        <dbReference type="PROSITE-ProRule" id="PRU00283"/>
    </source>
</evidence>
<feature type="compositionally biased region" description="Basic and acidic residues" evidence="12">
    <location>
        <begin position="165"/>
        <end position="174"/>
    </location>
</feature>
<feature type="region of interest" description="Disordered" evidence="12">
    <location>
        <begin position="514"/>
        <end position="544"/>
    </location>
</feature>
<feature type="region of interest" description="Disordered" evidence="12">
    <location>
        <begin position="2351"/>
        <end position="2370"/>
    </location>
</feature>
<dbReference type="SUPFAM" id="SSF52540">
    <property type="entry name" value="P-loop containing nucleoside triphosphate hydrolases"/>
    <property type="match status" value="1"/>
</dbReference>
<evidence type="ECO:0000259" key="13">
    <source>
        <dbReference type="PROSITE" id="PS50067"/>
    </source>
</evidence>
<evidence type="ECO:0000313" key="14">
    <source>
        <dbReference type="EMBL" id="KAK2582339.1"/>
    </source>
</evidence>
<dbReference type="InterPro" id="IPR036961">
    <property type="entry name" value="Kinesin_motor_dom_sf"/>
</dbReference>
<feature type="region of interest" description="Disordered" evidence="12">
    <location>
        <begin position="620"/>
        <end position="655"/>
    </location>
</feature>
<keyword evidence="9" id="KW-0206">Cytoskeleton</keyword>
<evidence type="ECO:0000256" key="8">
    <source>
        <dbReference type="ARBA" id="ARBA00023175"/>
    </source>
</evidence>
<dbReference type="InterPro" id="IPR027417">
    <property type="entry name" value="P-loop_NTPase"/>
</dbReference>
<feature type="compositionally biased region" description="Polar residues" evidence="12">
    <location>
        <begin position="531"/>
        <end position="543"/>
    </location>
</feature>
<comment type="caution">
    <text evidence="14">The sequence shown here is derived from an EMBL/GenBank/DDBJ whole genome shotgun (WGS) entry which is preliminary data.</text>
</comment>
<feature type="compositionally biased region" description="Polar residues" evidence="12">
    <location>
        <begin position="690"/>
        <end position="706"/>
    </location>
</feature>
<feature type="compositionally biased region" description="Basic residues" evidence="12">
    <location>
        <begin position="958"/>
        <end position="969"/>
    </location>
</feature>
<feature type="compositionally biased region" description="Basic and acidic residues" evidence="12">
    <location>
        <begin position="831"/>
        <end position="842"/>
    </location>
</feature>
<comment type="similarity">
    <text evidence="10">Belongs to the TRAFAC class myosin-kinesin ATPase superfamily. Kinesin family.</text>
</comment>
<name>A0AAD9RM84_9HYME</name>
<feature type="region of interest" description="Disordered" evidence="12">
    <location>
        <begin position="1"/>
        <end position="200"/>
    </location>
</feature>
<feature type="compositionally biased region" description="Acidic residues" evidence="12">
    <location>
        <begin position="1080"/>
        <end position="1111"/>
    </location>
</feature>
<dbReference type="PROSITE" id="PS00411">
    <property type="entry name" value="KINESIN_MOTOR_1"/>
    <property type="match status" value="1"/>
</dbReference>
<accession>A0AAD9RM84</accession>
<sequence length="3046" mass="346808">MPRSTRDSDEDVETRTGRKTRAGTGSVVPESPVRRSSRIKPPTKQNDSSPDLSVTESSITQTTRSFRSRAGTIDSNSLEIQRRLRSSKTTVDMNEVKDSEVITETQPKKMTRRSIAAMNASETPKANTRTRRLTRAGSETKSTPTRVTRKTRASSMDPESTIEQPTKERYDSHVLDTPSRAKRRASVLPSESTVIEEEEKLSRVDLEKTVIEEDESSVNVSLKNGKTSGKVQESKNKSNEEHENIDKATEEKGGSVKGPFDHSSEHDCMEVSENVINEAKPTISDQSNILEKDKDYTTNVEDTLIKDVTCNISTESSCNIENVSKEVESKDESILHVSLEEGEINTSNKENECLNNSNSISKQNKNENILDVSMEEGEINTSNKENECSNIDVSMSEQNKNISNTKKLNQEASITVLDSSTKEDKNAQYDDNIKLKQSCLMECSVSVLNCDNLIQNFNTNNESQINTLHKENDSVPILDIKEIARDEEHDLDNKKAFNDKSNVDSITVMESSNVTNTESHKILSEEEGTTPKEQPTLDDQSNDQIKDNTIIEEEKNLETVSQNANDTKEINCPQENVSVISSNALDVSVNPTENLVDTPVKEDNCTENIEVTEISNLNKDVNESTISKDSHTKQDDIPSTNENQDSMSTSPCTPSSVILHISDESIKEPISNTEQTELLSPECLIDLKSPTPSNSILETNDSSTVTESHDVPEEDLPDDEESKRKSLETPKTSKAKSVTELNISKTEEEAQKNDVQTVDDGDNISSAGMLFQDISADEWKQKQNTEFDKEAWLAAEELKGAKDKETFDYDSDDTVVLKSKMDYLNDRINKSNEMQGLHKDSTQENDNIDSLQLSQKKIKGKLKERTSIDKYDVNVSLQNISRKEKSLNETGEDTCNISKSDSVKSSDKQLEQEEEEEITLSQKESEDHNKSESKLRKSALDKKQKKNRALNTSLDKKSKLKQKPNKYNRLHISSSGEEDEANSDTDDDSIGSSNSDTKNKSLRIPRFLFKHRDNEESDVEPSEDGSSKRSIDSDINAEYNLDGISIGKFSDDDIPGDECRASESESSDPDDNGSDLADFVVDDDEVEEEEEEDEDEDGDGEEEQEENEEEDHETKDEKVTEDENEKKEVKSKDTVSIQEKNKDISNKSLNMSNIKSDKKKNQKQKIISETNSAELAEDEIASDSKINTSIKLDSTLSEKKKKKKQKLNENNEIVEETPRRSLNDSEVIFKRKPKGVNVSLTCSTPKTDVHKHEQFKHNISSEKKKRKYIEKISVNYDREKIRSQDLLTDDSDNNKITLNSSLNARKRNSIEKNISADSLELVKDTNLPRPLLSKKAHLNKTMSPSNETPTTKYLKKQKLNDSAPFIKLPESKGASENTSLTDKKEDNAKQDETNAVVNEKTVDMLELDSSLSAKRKKSIEATDLGDEVELRQKKIISKTGQTSEVDEKVELHVASDNEKENSECILKVDDGKKKKKKKKNKKNKSFTELDTVDIEGKMVEENVENNEKMEVTFSIESKKSKKKNKNKENIESEGKNNDKLSNTIKNYGKFVEIDIPNKKKKKVTTEVISPKVKEQSKKLSRKNISKGSTLPNVEISDVASESSEFYKSRHEALEAAKRAAESIKSNEDMRKKKRTGHLEKVLQQKESKIQKVEQAINTRGIKRLSIDVIENISDVPMRPLKKQKLSSKPAQTASHITTKSGFTESTIVKVKKNVVPSNSGGTTEFEMDNTLDSIYPSDKGQSREEMSYLFGRDPSILAYGQRPCPSRETKKNLLSEYEIEEFDSVESTASLLSDSQSLKTIKVYLRLKPFPRKLKLLPEQQEAYKIINSTTLATKLPCLENNSSFARTKSSEITSRTYTFTQTFGPETTQLELFDQAIKQQMVDFLAGQSCNVMTYGTTNSGKSYTLQGTITSPGIIPRALEFVFSIISPKPIPSYKPVHHCDAVFLNSLERAQELEAKTKLLSFSSIDKNQYINTYKQMQKILQEESPLRPSECSDAHYAVWVSFAEIYNETIYDLLTIDCQKKKVPLKLATDNRGKAFIKGLNSVYVNSGAEAYQVLMAGQYNLKVAATALNARSSRSHCIFTIKLLKYYSENVKDSVDISTFSFCDLAGSERLKKTLNIGDRLKEAQNINTSLLVLGKCLKSIYESQSTKLKSEPIIGPFRESKLTRLFQKALSGREQIALIVNVNPLPNLYIETQNVLNFAAIAKKIIIEPKIKEQRKANSRFSKIVKKSIQSITNWDDTDLESTEWTNADTETEIKFCPSEEYEDLLMENKELRKEIIDLKNMALTRDFEIRQEMADSYSNIIKKLENDWKARMRDVEEQQEDTLQWSIKQVEEYYKQKMANLSSRKRQRRSVEDDEDDDESISPRKMTSLEFEISHLTSKVVCMKDTIHELKKNNQALTVEKNKAEFELSLTKDALKHVKSLLNAAQKDLRNDDETENYIEEIKSQLSTKEEHVKKLKEFLNEAKEEYISITNDARTKEAQIKEQEELMVEYEEKIEELQEQLDRANYCLADKTKTIESLEDNAQLMLDKITELENKLEILNEKHEDISCKQKSAEISEDNVTSKSCEDIVVKEELILEEEIVAEEAVPEETEITADTKKTTSEENMDQETETAIEHEKLKSTEDKSCQTYYFPIEPDTQEAIIQTSFVEADLREISVQTSEDVNYEEKEEEFKKLVVKCNEVEAEYEQAHAKVENDLKVITNLQQRIAELDKNLDEKQKEKETLESLLEENIRQQKQLQEKLEEFDRRERDKDDEITAMQKELKHLIQAKDVDEKSVTSMEIELKDTLRMLTDAKKALSYKEQQVENLETRLKSLEQTTKFLELLQKEKEEQQAEREKLREVNEMLKESLATKEREMEEFIKNRNETLNKYDNLIKSLQEDLERQKREVMRYQELFCRQTTPTPSKDECKKLQSRIDYLQEKIKNYESSQKNKENEIVSEDDAVSGDHVAKTSARKKGRKKDAVTLAQPEVIDLSGSESKRDVKRTVLLPPSSELSEKKRGTRKKKLFVTNDESLQDIEPVEMESTPSIPLRSLRSRRK</sequence>
<dbReference type="Pfam" id="PF00225">
    <property type="entry name" value="Kinesin"/>
    <property type="match status" value="1"/>
</dbReference>
<dbReference type="PANTHER" id="PTHR47970">
    <property type="entry name" value="KINESIN-LIKE PROTEIN KIF11"/>
    <property type="match status" value="1"/>
</dbReference>
<feature type="compositionally biased region" description="Polar residues" evidence="12">
    <location>
        <begin position="43"/>
        <end position="65"/>
    </location>
</feature>
<feature type="compositionally biased region" description="Polar residues" evidence="12">
    <location>
        <begin position="1184"/>
        <end position="1195"/>
    </location>
</feature>
<keyword evidence="8 10" id="KW-0505">Motor protein</keyword>
<feature type="compositionally biased region" description="Polar residues" evidence="12">
    <location>
        <begin position="217"/>
        <end position="231"/>
    </location>
</feature>
<dbReference type="GO" id="GO:0090307">
    <property type="term" value="P:mitotic spindle assembly"/>
    <property type="evidence" value="ECO:0007669"/>
    <property type="project" value="TreeGrafter"/>
</dbReference>
<feature type="compositionally biased region" description="Polar residues" evidence="12">
    <location>
        <begin position="637"/>
        <end position="655"/>
    </location>
</feature>
<evidence type="ECO:0000256" key="7">
    <source>
        <dbReference type="ARBA" id="ARBA00023054"/>
    </source>
</evidence>
<reference evidence="14" key="1">
    <citation type="submission" date="2021-08" db="EMBL/GenBank/DDBJ databases">
        <authorList>
            <person name="Misof B."/>
            <person name="Oliver O."/>
            <person name="Podsiadlowski L."/>
            <person name="Donath A."/>
            <person name="Peters R."/>
            <person name="Mayer C."/>
            <person name="Rust J."/>
            <person name="Gunkel S."/>
            <person name="Lesny P."/>
            <person name="Martin S."/>
            <person name="Oeyen J.P."/>
            <person name="Petersen M."/>
            <person name="Panagiotis P."/>
            <person name="Wilbrandt J."/>
            <person name="Tanja T."/>
        </authorList>
    </citation>
    <scope>NUCLEOTIDE SEQUENCE</scope>
    <source>
        <strain evidence="14">GBR_01_08_01A</strain>
        <tissue evidence="14">Thorax + abdomen</tissue>
    </source>
</reference>
<feature type="compositionally biased region" description="Basic and acidic residues" evidence="12">
    <location>
        <begin position="1526"/>
        <end position="1538"/>
    </location>
</feature>
<dbReference type="GO" id="GO:0008574">
    <property type="term" value="F:plus-end-directed microtubule motor activity"/>
    <property type="evidence" value="ECO:0007669"/>
    <property type="project" value="TreeGrafter"/>
</dbReference>
<feature type="compositionally biased region" description="Acidic residues" evidence="12">
    <location>
        <begin position="976"/>
        <end position="989"/>
    </location>
</feature>
<feature type="compositionally biased region" description="Basic and acidic residues" evidence="12">
    <location>
        <begin position="1381"/>
        <end position="1391"/>
    </location>
</feature>
<keyword evidence="4" id="KW-0493">Microtubule</keyword>
<dbReference type="PRINTS" id="PR00380">
    <property type="entry name" value="KINESINHEAVY"/>
</dbReference>
<feature type="coiled-coil region" evidence="11">
    <location>
        <begin position="2672"/>
        <end position="2762"/>
    </location>
</feature>
<feature type="compositionally biased region" description="Polar residues" evidence="12">
    <location>
        <begin position="844"/>
        <end position="853"/>
    </location>
</feature>